<proteinExistence type="predicted"/>
<organism evidence="1 2">
    <name type="scientific">Novosphingobium guangzhouense</name>
    <dbReference type="NCBI Taxonomy" id="1850347"/>
    <lineage>
        <taxon>Bacteria</taxon>
        <taxon>Pseudomonadati</taxon>
        <taxon>Pseudomonadota</taxon>
        <taxon>Alphaproteobacteria</taxon>
        <taxon>Sphingomonadales</taxon>
        <taxon>Sphingomonadaceae</taxon>
        <taxon>Novosphingobium</taxon>
    </lineage>
</organism>
<comment type="caution">
    <text evidence="1">The sequence shown here is derived from an EMBL/GenBank/DDBJ whole genome shotgun (WGS) entry which is preliminary data.</text>
</comment>
<dbReference type="RefSeq" id="WP_103096153.1">
    <property type="nucleotide sequence ID" value="NZ_LYMM01000033.1"/>
</dbReference>
<protein>
    <submittedName>
        <fullName evidence="1">Uncharacterized protein</fullName>
    </submittedName>
</protein>
<gene>
    <name evidence="1" type="ORF">A8V01_19590</name>
</gene>
<reference evidence="1 2" key="1">
    <citation type="submission" date="2016-05" db="EMBL/GenBank/DDBJ databases">
        <title>Complete genome sequence of Novosphingobium guangzhouense SA925(T).</title>
        <authorList>
            <person name="Sha S."/>
        </authorList>
    </citation>
    <scope>NUCLEOTIDE SEQUENCE [LARGE SCALE GENOMIC DNA]</scope>
    <source>
        <strain evidence="1 2">SA925</strain>
    </source>
</reference>
<evidence type="ECO:0000313" key="2">
    <source>
        <dbReference type="Proteomes" id="UP000236327"/>
    </source>
</evidence>
<dbReference type="AlphaFoldDB" id="A0A2K2G0U2"/>
<keyword evidence="2" id="KW-1185">Reference proteome</keyword>
<accession>A0A2K2G0U2</accession>
<name>A0A2K2G0U2_9SPHN</name>
<evidence type="ECO:0000313" key="1">
    <source>
        <dbReference type="EMBL" id="PNU04614.1"/>
    </source>
</evidence>
<sequence>MMCLEDKGYTPVEILYGNWTSKLENWLAENGNGDHEIEYGRVCGMLGNGQTEVCPYIVWFENAGDAMLFKLTWGGA</sequence>
<dbReference type="Proteomes" id="UP000236327">
    <property type="component" value="Unassembled WGS sequence"/>
</dbReference>
<dbReference type="EMBL" id="LYMM01000033">
    <property type="protein sequence ID" value="PNU04614.1"/>
    <property type="molecule type" value="Genomic_DNA"/>
</dbReference>